<feature type="transmembrane region" description="Helical" evidence="1">
    <location>
        <begin position="21"/>
        <end position="40"/>
    </location>
</feature>
<keyword evidence="1" id="KW-0472">Membrane</keyword>
<feature type="transmembrane region" description="Helical" evidence="1">
    <location>
        <begin position="165"/>
        <end position="182"/>
    </location>
</feature>
<dbReference type="KEGG" id="pdm:ADU72_1351"/>
<feature type="transmembrane region" description="Helical" evidence="1">
    <location>
        <begin position="98"/>
        <end position="125"/>
    </location>
</feature>
<feature type="transmembrane region" description="Helical" evidence="1">
    <location>
        <begin position="60"/>
        <end position="78"/>
    </location>
</feature>
<evidence type="ECO:0000313" key="5">
    <source>
        <dbReference type="Proteomes" id="UP000076405"/>
    </source>
</evidence>
<feature type="transmembrane region" description="Helical" evidence="1">
    <location>
        <begin position="131"/>
        <end position="158"/>
    </location>
</feature>
<dbReference type="Proteomes" id="UP000076405">
    <property type="component" value="Chromosome"/>
</dbReference>
<dbReference type="EMBL" id="CP012275">
    <property type="protein sequence ID" value="AMV62835.1"/>
    <property type="molecule type" value="Genomic_DNA"/>
</dbReference>
<evidence type="ECO:0000313" key="4">
    <source>
        <dbReference type="Proteomes" id="UP000076244"/>
    </source>
</evidence>
<keyword evidence="1" id="KW-1133">Transmembrane helix</keyword>
<feature type="transmembrane region" description="Helical" evidence="1">
    <location>
        <begin position="220"/>
        <end position="240"/>
    </location>
</feature>
<evidence type="ECO:0000256" key="1">
    <source>
        <dbReference type="SAM" id="Phobius"/>
    </source>
</evidence>
<accession>A0A143AFN9</accession>
<proteinExistence type="predicted"/>
<dbReference type="AlphaFoldDB" id="A0A143AFN9"/>
<protein>
    <recommendedName>
        <fullName evidence="6">ABC-2 type transporter domain-containing protein</fullName>
    </recommendedName>
</protein>
<reference evidence="4 5" key="1">
    <citation type="journal article" date="2016" name="PLoS ONE">
        <title>The Identification of Novel Diagnostic Marker Genes for the Detection of Beer Spoiling Pediococcus damnosus Strains Using the BlAst Diagnostic Gene findEr.</title>
        <authorList>
            <person name="Behr J."/>
            <person name="Geissler A.J."/>
            <person name="Schmid J."/>
            <person name="Zehe A."/>
            <person name="Vogel R.F."/>
        </authorList>
    </citation>
    <scope>NUCLEOTIDE SEQUENCE [LARGE SCALE GENOMIC DNA]</scope>
    <source>
        <strain evidence="2 5">TMW 2.1533</strain>
        <strain evidence="3 4">TMW 2.1535</strain>
    </source>
</reference>
<evidence type="ECO:0000313" key="3">
    <source>
        <dbReference type="EMBL" id="AMV67280.1"/>
    </source>
</evidence>
<dbReference type="Proteomes" id="UP000076244">
    <property type="component" value="Chromosome"/>
</dbReference>
<gene>
    <name evidence="2" type="ORF">ADU70_1347</name>
    <name evidence="3" type="ORF">ADU72_1351</name>
</gene>
<keyword evidence="1" id="KW-0812">Transmembrane</keyword>
<keyword evidence="4" id="KW-1185">Reference proteome</keyword>
<dbReference type="EMBL" id="CP012288">
    <property type="protein sequence ID" value="AMV67280.1"/>
    <property type="molecule type" value="Genomic_DNA"/>
</dbReference>
<evidence type="ECO:0008006" key="6">
    <source>
        <dbReference type="Google" id="ProtNLM"/>
    </source>
</evidence>
<organism evidence="2 5">
    <name type="scientific">Pediococcus damnosus</name>
    <dbReference type="NCBI Taxonomy" id="51663"/>
    <lineage>
        <taxon>Bacteria</taxon>
        <taxon>Bacillati</taxon>
        <taxon>Bacillota</taxon>
        <taxon>Bacilli</taxon>
        <taxon>Lactobacillales</taxon>
        <taxon>Lactobacillaceae</taxon>
        <taxon>Pediococcus</taxon>
    </lineage>
</organism>
<sequence length="252" mass="28615">MLHKIMVLAHFYLKMNLREKTVFIYTLGFPTAYFMISQSKLIFAQTHQSSTDIINLLFEFWAYILICSILNGVTDAMVSGRENNLLKTFTYLTGNKKIFFFAHLITQLVLTLGEILLFTLAAMLLMHSFNFMILLISIFYTSIGVFTLGIFANLLLLFHIKVQTYNVLANGTIFAALLLSAVHPGAHFLHFLIDFFPLNYATDILNVILMSFHQENVDPFVLLTVLIVTISYLSIGFLSLNHASIATNTSKY</sequence>
<name>A0A143AFN9_9LACO</name>
<evidence type="ECO:0000313" key="2">
    <source>
        <dbReference type="EMBL" id="AMV62835.1"/>
    </source>
</evidence>
<dbReference type="RefSeq" id="WP_046871166.1">
    <property type="nucleotide sequence ID" value="NZ_BAAAXI010000190.1"/>
</dbReference>
<dbReference type="OrthoDB" id="2284943at2"/>